<protein>
    <recommendedName>
        <fullName evidence="3">SCP domain-containing protein</fullName>
    </recommendedName>
</protein>
<feature type="region of interest" description="Disordered" evidence="1">
    <location>
        <begin position="178"/>
        <end position="216"/>
    </location>
</feature>
<feature type="domain" description="SCP" evidence="3">
    <location>
        <begin position="31"/>
        <end position="177"/>
    </location>
</feature>
<evidence type="ECO:0000259" key="3">
    <source>
        <dbReference type="SMART" id="SM00198"/>
    </source>
</evidence>
<evidence type="ECO:0000256" key="2">
    <source>
        <dbReference type="SAM" id="SignalP"/>
    </source>
</evidence>
<dbReference type="CDD" id="cd05380">
    <property type="entry name" value="CAP_euk"/>
    <property type="match status" value="1"/>
</dbReference>
<proteinExistence type="predicted"/>
<dbReference type="GO" id="GO:0005576">
    <property type="term" value="C:extracellular region"/>
    <property type="evidence" value="ECO:0007669"/>
    <property type="project" value="InterPro"/>
</dbReference>
<dbReference type="PROSITE" id="PS01009">
    <property type="entry name" value="CRISP_1"/>
    <property type="match status" value="1"/>
</dbReference>
<evidence type="ECO:0000313" key="5">
    <source>
        <dbReference type="WBParaSite" id="TREG1_125760.1"/>
    </source>
</evidence>
<keyword evidence="2" id="KW-0732">Signal</keyword>
<dbReference type="PRINTS" id="PR00838">
    <property type="entry name" value="V5ALLERGEN"/>
</dbReference>
<dbReference type="SMART" id="SM00198">
    <property type="entry name" value="SCP"/>
    <property type="match status" value="1"/>
</dbReference>
<feature type="signal peptide" evidence="2">
    <location>
        <begin position="1"/>
        <end position="26"/>
    </location>
</feature>
<sequence>MRLESDSFLLVLSSICVSLISTHVHGQMNDNMRNKLLALHNNARQAVQNGQLSGQPMAVSIKPLRWNMELERKAQILSDQCRVGHDTADERKIPAFDYVGQNWAGSADVETGFQMWLDEYKNYDFTSRTCRAGQCGHYTQIVWESTTDVGCGVTNCPNFPYGLSIVCNYGPGGNYAGRPPYSTSSSSPQATNTNTNSQQQNTGTNNYNYNGYSGNTNTQQSQYYTNTYAQQSNYGQANSNQVPSYYSSYSYSGSPKMVPSRQYYYQY</sequence>
<feature type="chain" id="PRO_5041655240" description="SCP domain-containing protein" evidence="2">
    <location>
        <begin position="27"/>
        <end position="267"/>
    </location>
</feature>
<evidence type="ECO:0000256" key="1">
    <source>
        <dbReference type="SAM" id="MobiDB-lite"/>
    </source>
</evidence>
<dbReference type="AlphaFoldDB" id="A0AA85J0X9"/>
<dbReference type="InterPro" id="IPR035940">
    <property type="entry name" value="CAP_sf"/>
</dbReference>
<dbReference type="InterPro" id="IPR018244">
    <property type="entry name" value="Allrgn_V5/Tpx1_CS"/>
</dbReference>
<accession>A0AA85J0X9</accession>
<name>A0AA85J0X9_TRIRE</name>
<dbReference type="InterPro" id="IPR002413">
    <property type="entry name" value="V5_allergen-like"/>
</dbReference>
<dbReference type="InterPro" id="IPR014044">
    <property type="entry name" value="CAP_dom"/>
</dbReference>
<dbReference type="InterPro" id="IPR001283">
    <property type="entry name" value="CRISP-related"/>
</dbReference>
<keyword evidence="4" id="KW-1185">Reference proteome</keyword>
<reference evidence="5" key="2">
    <citation type="submission" date="2023-11" db="UniProtKB">
        <authorList>
            <consortium name="WormBaseParasite"/>
        </authorList>
    </citation>
    <scope>IDENTIFICATION</scope>
</reference>
<evidence type="ECO:0000313" key="4">
    <source>
        <dbReference type="Proteomes" id="UP000050795"/>
    </source>
</evidence>
<dbReference type="WBParaSite" id="TREG1_125760.1">
    <property type="protein sequence ID" value="TREG1_125760.1"/>
    <property type="gene ID" value="TREG1_125760"/>
</dbReference>
<dbReference type="PRINTS" id="PR00837">
    <property type="entry name" value="V5TPXLIKE"/>
</dbReference>
<dbReference type="PANTHER" id="PTHR10334">
    <property type="entry name" value="CYSTEINE-RICH SECRETORY PROTEIN-RELATED"/>
    <property type="match status" value="1"/>
</dbReference>
<organism evidence="4 5">
    <name type="scientific">Trichobilharzia regenti</name>
    <name type="common">Nasal bird schistosome</name>
    <dbReference type="NCBI Taxonomy" id="157069"/>
    <lineage>
        <taxon>Eukaryota</taxon>
        <taxon>Metazoa</taxon>
        <taxon>Spiralia</taxon>
        <taxon>Lophotrochozoa</taxon>
        <taxon>Platyhelminthes</taxon>
        <taxon>Trematoda</taxon>
        <taxon>Digenea</taxon>
        <taxon>Strigeidida</taxon>
        <taxon>Schistosomatoidea</taxon>
        <taxon>Schistosomatidae</taxon>
        <taxon>Trichobilharzia</taxon>
    </lineage>
</organism>
<reference evidence="4" key="1">
    <citation type="submission" date="2022-06" db="EMBL/GenBank/DDBJ databases">
        <authorList>
            <person name="Berger JAMES D."/>
            <person name="Berger JAMES D."/>
        </authorList>
    </citation>
    <scope>NUCLEOTIDE SEQUENCE [LARGE SCALE GENOMIC DNA]</scope>
</reference>
<dbReference type="Pfam" id="PF00188">
    <property type="entry name" value="CAP"/>
    <property type="match status" value="1"/>
</dbReference>
<feature type="compositionally biased region" description="Low complexity" evidence="1">
    <location>
        <begin position="179"/>
        <end position="216"/>
    </location>
</feature>
<dbReference type="Gene3D" id="3.40.33.10">
    <property type="entry name" value="CAP"/>
    <property type="match status" value="1"/>
</dbReference>
<dbReference type="Proteomes" id="UP000050795">
    <property type="component" value="Unassembled WGS sequence"/>
</dbReference>
<dbReference type="SUPFAM" id="SSF55797">
    <property type="entry name" value="PR-1-like"/>
    <property type="match status" value="1"/>
</dbReference>